<dbReference type="RefSeq" id="WP_015787792.1">
    <property type="nucleotide sequence ID" value="NZ_CALJZO010000026.1"/>
</dbReference>
<protein>
    <submittedName>
        <fullName evidence="1">Uncharacterized protein</fullName>
    </submittedName>
</protein>
<accession>A0A837DAM6</accession>
<sequence length="235" mass="25733">MDSNAAAETSQVVDFQAYGLDEKFHGFRWVDFFEGLPGRPPWALWLGHRKPDTDGGVRVGTLPKQRYESVMCPNGKDPLAEVAFSGAFGVVNVTLPDSSVPRPDGLIPALVEHAEQQARRYADWPIVWWSIEGAEVRARVWRFAGGWAAFSTALDDVYLVAVGAGMEPQNLSFEPITDDSAYGIDLSAPLDLGELGRQKSVRPEAWLPPPRRDGFHPDQLAFVSDEPGAVEEAGA</sequence>
<name>A0A837DAM6_9PSEU</name>
<dbReference type="EMBL" id="JRZE01000003">
    <property type="protein sequence ID" value="KHF44275.1"/>
    <property type="molecule type" value="Genomic_DNA"/>
</dbReference>
<reference evidence="1 2" key="1">
    <citation type="submission" date="2014-10" db="EMBL/GenBank/DDBJ databases">
        <title>Genome sequence of Micropolyspora internatus JCM3315.</title>
        <authorList>
            <person name="Shin S.-K."/>
            <person name="Yi H."/>
        </authorList>
    </citation>
    <scope>NUCLEOTIDE SEQUENCE [LARGE SCALE GENOMIC DNA]</scope>
    <source>
        <strain evidence="1 2">JCM 3315</strain>
    </source>
</reference>
<dbReference type="AlphaFoldDB" id="A0A837DAM6"/>
<gene>
    <name evidence="1" type="ORF">MINT15_11570</name>
</gene>
<dbReference type="Proteomes" id="UP000030848">
    <property type="component" value="Unassembled WGS sequence"/>
</dbReference>
<comment type="caution">
    <text evidence="1">The sequence shown here is derived from an EMBL/GenBank/DDBJ whole genome shotgun (WGS) entry which is preliminary data.</text>
</comment>
<proteinExistence type="predicted"/>
<organism evidence="1 2">
    <name type="scientific">Saccharomonospora viridis</name>
    <dbReference type="NCBI Taxonomy" id="1852"/>
    <lineage>
        <taxon>Bacteria</taxon>
        <taxon>Bacillati</taxon>
        <taxon>Actinomycetota</taxon>
        <taxon>Actinomycetes</taxon>
        <taxon>Pseudonocardiales</taxon>
        <taxon>Pseudonocardiaceae</taxon>
        <taxon>Saccharomonospora</taxon>
    </lineage>
</organism>
<evidence type="ECO:0000313" key="1">
    <source>
        <dbReference type="EMBL" id="KHF44275.1"/>
    </source>
</evidence>
<evidence type="ECO:0000313" key="2">
    <source>
        <dbReference type="Proteomes" id="UP000030848"/>
    </source>
</evidence>